<dbReference type="AlphaFoldDB" id="A0A8I0TUK0"/>
<dbReference type="EMBL" id="JADBGF010000001">
    <property type="protein sequence ID" value="MBE1602315.1"/>
    <property type="molecule type" value="Genomic_DNA"/>
</dbReference>
<reference evidence="2 3" key="1">
    <citation type="submission" date="2020-10" db="EMBL/GenBank/DDBJ databases">
        <title>Sequencing the genomes of 1000 actinobacteria strains.</title>
        <authorList>
            <person name="Klenk H.-P."/>
        </authorList>
    </citation>
    <scope>NUCLEOTIDE SEQUENCE [LARGE SCALE GENOMIC DNA]</scope>
    <source>
        <strain evidence="2 3">DSM 41803</strain>
    </source>
</reference>
<dbReference type="OrthoDB" id="3827993at2"/>
<organism evidence="2 3">
    <name type="scientific">Streptomyces stelliscabiei</name>
    <dbReference type="NCBI Taxonomy" id="146820"/>
    <lineage>
        <taxon>Bacteria</taxon>
        <taxon>Bacillati</taxon>
        <taxon>Actinomycetota</taxon>
        <taxon>Actinomycetes</taxon>
        <taxon>Kitasatosporales</taxon>
        <taxon>Streptomycetaceae</taxon>
        <taxon>Streptomyces</taxon>
    </lineage>
</organism>
<dbReference type="RefSeq" id="WP_046919821.1">
    <property type="nucleotide sequence ID" value="NZ_JADBGF010000001.1"/>
</dbReference>
<evidence type="ECO:0000313" key="2">
    <source>
        <dbReference type="EMBL" id="MBE1602315.1"/>
    </source>
</evidence>
<evidence type="ECO:0000256" key="1">
    <source>
        <dbReference type="SAM" id="Phobius"/>
    </source>
</evidence>
<feature type="transmembrane region" description="Helical" evidence="1">
    <location>
        <begin position="67"/>
        <end position="87"/>
    </location>
</feature>
<protein>
    <submittedName>
        <fullName evidence="2">CHASE2 domain-containing sensor protein</fullName>
    </submittedName>
</protein>
<keyword evidence="1" id="KW-0472">Membrane</keyword>
<accession>A0A8I0TUK0</accession>
<keyword evidence="1" id="KW-0812">Transmembrane</keyword>
<feature type="transmembrane region" description="Helical" evidence="1">
    <location>
        <begin position="40"/>
        <end position="60"/>
    </location>
</feature>
<proteinExistence type="predicted"/>
<evidence type="ECO:0000313" key="3">
    <source>
        <dbReference type="Proteomes" id="UP000629287"/>
    </source>
</evidence>
<name>A0A8I0TUK0_9ACTN</name>
<gene>
    <name evidence="2" type="ORF">H4687_008444</name>
</gene>
<dbReference type="Proteomes" id="UP000629287">
    <property type="component" value="Unassembled WGS sequence"/>
</dbReference>
<sequence length="112" mass="11642">MVYGVLFGGLTAVVSLTVIGRAWAACDVGSGAADAMTLLLLAPFVWIAAAAAWTVLYGTLGRRRPGAALAVGVVLALVSGWFLVTWLGMPDGYPDPVCPGNVPPWWPDFIPA</sequence>
<keyword evidence="3" id="KW-1185">Reference proteome</keyword>
<keyword evidence="1" id="KW-1133">Transmembrane helix</keyword>
<dbReference type="GeneID" id="86832897"/>
<comment type="caution">
    <text evidence="2">The sequence shown here is derived from an EMBL/GenBank/DDBJ whole genome shotgun (WGS) entry which is preliminary data.</text>
</comment>